<proteinExistence type="predicted"/>
<evidence type="ECO:0000313" key="2">
    <source>
        <dbReference type="EMBL" id="TPP50185.1"/>
    </source>
</evidence>
<keyword evidence="1" id="KW-1133">Transmembrane helix</keyword>
<comment type="caution">
    <text evidence="2">The sequence shown here is derived from an EMBL/GenBank/DDBJ whole genome shotgun (WGS) entry which is preliminary data.</text>
</comment>
<feature type="transmembrane region" description="Helical" evidence="1">
    <location>
        <begin position="142"/>
        <end position="165"/>
    </location>
</feature>
<accession>A0A504XQX0</accession>
<evidence type="ECO:0000256" key="1">
    <source>
        <dbReference type="SAM" id="Phobius"/>
    </source>
</evidence>
<gene>
    <name evidence="2" type="ORF">CGC21_16840</name>
</gene>
<sequence>MMHFGDDDVKKLSPTNQAMRNIDHMEPEMHLASGLRCEEVSVIHSPVPRRAVWMMRVFACISMLLSAALFVLWVIFAFAFGLLLTAAHGTALGAFVVTAFVISIFGAVAYLLATLFVAVLLQCSLCYRCRSSNATRLSCYEAAVVFTWLSVVLVGALATAMEVIACYMMEDLDKRPHSDLDLVTKAVIACALYAATVDAVTTSFLSSIAVEVP</sequence>
<dbReference type="VEuPathDB" id="TriTrypDB:LDHU3_23.2410"/>
<protein>
    <submittedName>
        <fullName evidence="2">Putative integral membrane protein</fullName>
    </submittedName>
</protein>
<evidence type="ECO:0000313" key="3">
    <source>
        <dbReference type="Proteomes" id="UP000318447"/>
    </source>
</evidence>
<keyword evidence="1" id="KW-0472">Membrane</keyword>
<keyword evidence="1" id="KW-0812">Transmembrane</keyword>
<reference evidence="3" key="1">
    <citation type="submission" date="2019-02" db="EMBL/GenBank/DDBJ databases">
        <title>FDA dAtabase for Regulatory Grade micrObial Sequences (FDA-ARGOS): Supporting development and validation of Infectious Disease Dx tests.</title>
        <authorList>
            <person name="Duncan R."/>
            <person name="Fisher C."/>
            <person name="Tallon L."/>
            <person name="Sadzewicz L."/>
            <person name="Sengamalay N."/>
            <person name="Ott S."/>
            <person name="Godinez A."/>
            <person name="Nagaraj S."/>
            <person name="Vavikolanu K."/>
            <person name="Nadendla S."/>
            <person name="Aluvathingal J."/>
            <person name="Sichtig H."/>
        </authorList>
    </citation>
    <scope>NUCLEOTIDE SEQUENCE [LARGE SCALE GENOMIC DNA]</scope>
    <source>
        <strain evidence="3">FDAARGOS_361</strain>
    </source>
</reference>
<dbReference type="VEuPathDB" id="TriTrypDB:LdBPK_231830.1"/>
<dbReference type="VEuPathDB" id="TriTrypDB:LdCL_230025400"/>
<feature type="transmembrane region" description="Helical" evidence="1">
    <location>
        <begin position="57"/>
        <end position="86"/>
    </location>
</feature>
<dbReference type="EMBL" id="RHLC01000022">
    <property type="protein sequence ID" value="TPP50185.1"/>
    <property type="molecule type" value="Genomic_DNA"/>
</dbReference>
<organism evidence="2 3">
    <name type="scientific">Leishmania donovani</name>
    <dbReference type="NCBI Taxonomy" id="5661"/>
    <lineage>
        <taxon>Eukaryota</taxon>
        <taxon>Discoba</taxon>
        <taxon>Euglenozoa</taxon>
        <taxon>Kinetoplastea</taxon>
        <taxon>Metakinetoplastina</taxon>
        <taxon>Trypanosomatida</taxon>
        <taxon>Trypanosomatidae</taxon>
        <taxon>Leishmaniinae</taxon>
        <taxon>Leishmania</taxon>
    </lineage>
</organism>
<feature type="transmembrane region" description="Helical" evidence="1">
    <location>
        <begin position="92"/>
        <end position="121"/>
    </location>
</feature>
<name>A0A504XQX0_LEIDO</name>
<dbReference type="Proteomes" id="UP000318447">
    <property type="component" value="Unassembled WGS sequence"/>
</dbReference>
<dbReference type="AlphaFoldDB" id="A0A504XQX0"/>